<reference evidence="2 3" key="2">
    <citation type="submission" date="2022-06" db="EMBL/GenBank/DDBJ databases">
        <title>Genomic Encyclopedia of Type Strains, Phase I: the one thousand microbial genomes (KMG-I) project.</title>
        <authorList>
            <person name="Kyrpides N."/>
        </authorList>
    </citation>
    <scope>NUCLEOTIDE SEQUENCE [LARGE SCALE GENOMIC DNA]</scope>
    <source>
        <strain evidence="2 3">DSM 43889</strain>
    </source>
</reference>
<gene>
    <name evidence="2" type="ORF">G443_001372</name>
</gene>
<evidence type="ECO:0000256" key="1">
    <source>
        <dbReference type="SAM" id="MobiDB-lite"/>
    </source>
</evidence>
<feature type="region of interest" description="Disordered" evidence="1">
    <location>
        <begin position="243"/>
        <end position="262"/>
    </location>
</feature>
<name>A0ABT1JF28_ACTCY</name>
<evidence type="ECO:0000313" key="2">
    <source>
        <dbReference type="EMBL" id="MCP2331102.1"/>
    </source>
</evidence>
<evidence type="ECO:0000313" key="3">
    <source>
        <dbReference type="Proteomes" id="UP000791080"/>
    </source>
</evidence>
<keyword evidence="3" id="KW-1185">Reference proteome</keyword>
<dbReference type="EMBL" id="AUBJ02000001">
    <property type="protein sequence ID" value="MCP2331102.1"/>
    <property type="molecule type" value="Genomic_DNA"/>
</dbReference>
<dbReference type="Proteomes" id="UP000791080">
    <property type="component" value="Unassembled WGS sequence"/>
</dbReference>
<accession>A0ABT1JF28</accession>
<comment type="caution">
    <text evidence="2">The sequence shown here is derived from an EMBL/GenBank/DDBJ whole genome shotgun (WGS) entry which is preliminary data.</text>
</comment>
<protein>
    <submittedName>
        <fullName evidence="2">Uncharacterized protein</fullName>
    </submittedName>
</protein>
<proteinExistence type="predicted"/>
<reference evidence="2 3" key="1">
    <citation type="submission" date="2013-07" db="EMBL/GenBank/DDBJ databases">
        <authorList>
            <consortium name="DOE Joint Genome Institute"/>
            <person name="Reeve W."/>
            <person name="Huntemann M."/>
            <person name="Han J."/>
            <person name="Chen A."/>
            <person name="Kyrpides N."/>
            <person name="Mavromatis K."/>
            <person name="Markowitz V."/>
            <person name="Palaniappan K."/>
            <person name="Ivanova N."/>
            <person name="Schaumberg A."/>
            <person name="Pati A."/>
            <person name="Liolios K."/>
            <person name="Nordberg H.P."/>
            <person name="Cantor M.N."/>
            <person name="Hua S.X."/>
            <person name="Woyke T."/>
        </authorList>
    </citation>
    <scope>NUCLEOTIDE SEQUENCE [LARGE SCALE GENOMIC DNA]</scope>
    <source>
        <strain evidence="2 3">DSM 43889</strain>
    </source>
</reference>
<sequence>MTPTVARPAGSSGSAAPVSLDPRDVLLLTDEMAESAPPLCPKIILEGTRLTRKTELAFALNEHPRVVGPRRYRYHSPVISGEWGGLTNQAWGPSPISFGPEEEPAAVEVFRTWTRLFELHRYYSWIVDRFHLSARADQQRRGRDFDDAGLEERLLPLGFAIVLCTRAEETFASAREERLLVSAKPDQYDDLGVFLAEQRALRRLAAASRLPVLELEVAGRTVGDLAEEVADWLDHRDLLRAPTGAVPGRPAGAAGAAPDQVR</sequence>
<organism evidence="2 3">
    <name type="scientific">Actinoalloteichus caeruleus DSM 43889</name>
    <dbReference type="NCBI Taxonomy" id="1120930"/>
    <lineage>
        <taxon>Bacteria</taxon>
        <taxon>Bacillati</taxon>
        <taxon>Actinomycetota</taxon>
        <taxon>Actinomycetes</taxon>
        <taxon>Pseudonocardiales</taxon>
        <taxon>Pseudonocardiaceae</taxon>
        <taxon>Actinoalloteichus</taxon>
        <taxon>Actinoalloteichus cyanogriseus</taxon>
    </lineage>
</organism>